<name>A0ABU5DCB8_9BURK</name>
<feature type="signal peptide" evidence="1">
    <location>
        <begin position="1"/>
        <end position="20"/>
    </location>
</feature>
<dbReference type="NCBIfam" id="TIGR03696">
    <property type="entry name" value="Rhs_assc_core"/>
    <property type="match status" value="1"/>
</dbReference>
<evidence type="ECO:0000313" key="3">
    <source>
        <dbReference type="Proteomes" id="UP001285263"/>
    </source>
</evidence>
<keyword evidence="1" id="KW-0732">Signal</keyword>
<dbReference type="InterPro" id="IPR006530">
    <property type="entry name" value="YD"/>
</dbReference>
<dbReference type="PANTHER" id="PTHR32305">
    <property type="match status" value="1"/>
</dbReference>
<reference evidence="2 3" key="1">
    <citation type="submission" date="2023-11" db="EMBL/GenBank/DDBJ databases">
        <title>Paucibacter sp. nov., isolated from fresh soil in Korea.</title>
        <authorList>
            <person name="Le N.T.T."/>
        </authorList>
    </citation>
    <scope>NUCLEOTIDE SEQUENCE [LARGE SCALE GENOMIC DNA]</scope>
    <source>
        <strain evidence="2 3">R3-3</strain>
    </source>
</reference>
<dbReference type="Pfam" id="PF05593">
    <property type="entry name" value="RHS_repeat"/>
    <property type="match status" value="1"/>
</dbReference>
<proteinExistence type="predicted"/>
<organism evidence="2 3">
    <name type="scientific">Roseateles agri</name>
    <dbReference type="NCBI Taxonomy" id="3098619"/>
    <lineage>
        <taxon>Bacteria</taxon>
        <taxon>Pseudomonadati</taxon>
        <taxon>Pseudomonadota</taxon>
        <taxon>Betaproteobacteria</taxon>
        <taxon>Burkholderiales</taxon>
        <taxon>Sphaerotilaceae</taxon>
        <taxon>Roseateles</taxon>
    </lineage>
</organism>
<dbReference type="InterPro" id="IPR022385">
    <property type="entry name" value="Rhs_assc_core"/>
</dbReference>
<comment type="caution">
    <text evidence="2">The sequence shown here is derived from an EMBL/GenBank/DDBJ whole genome shotgun (WGS) entry which is preliminary data.</text>
</comment>
<dbReference type="RefSeq" id="WP_320421215.1">
    <property type="nucleotide sequence ID" value="NZ_JAXCLA010000001.1"/>
</dbReference>
<protein>
    <submittedName>
        <fullName evidence="2">RHS repeat-associated core domain-containing protein</fullName>
    </submittedName>
</protein>
<accession>A0ABU5DCB8</accession>
<dbReference type="PANTHER" id="PTHR32305:SF15">
    <property type="entry name" value="PROTEIN RHSA-RELATED"/>
    <property type="match status" value="1"/>
</dbReference>
<dbReference type="Proteomes" id="UP001285263">
    <property type="component" value="Unassembled WGS sequence"/>
</dbReference>
<dbReference type="EMBL" id="JAXCLA010000001">
    <property type="protein sequence ID" value="MDY0743343.1"/>
    <property type="molecule type" value="Genomic_DNA"/>
</dbReference>
<dbReference type="InterPro" id="IPR031325">
    <property type="entry name" value="RHS_repeat"/>
</dbReference>
<evidence type="ECO:0000313" key="2">
    <source>
        <dbReference type="EMBL" id="MDY0743343.1"/>
    </source>
</evidence>
<keyword evidence="3" id="KW-1185">Reference proteome</keyword>
<dbReference type="InterPro" id="IPR050708">
    <property type="entry name" value="T6SS_VgrG/RHS"/>
</dbReference>
<evidence type="ECO:0000256" key="1">
    <source>
        <dbReference type="SAM" id="SignalP"/>
    </source>
</evidence>
<gene>
    <name evidence="2" type="ORF">SNE35_02440</name>
</gene>
<feature type="chain" id="PRO_5045767044" evidence="1">
    <location>
        <begin position="21"/>
        <end position="1287"/>
    </location>
</feature>
<dbReference type="Gene3D" id="2.180.10.10">
    <property type="entry name" value="RHS repeat-associated core"/>
    <property type="match status" value="3"/>
</dbReference>
<dbReference type="NCBIfam" id="TIGR01643">
    <property type="entry name" value="YD_repeat_2x"/>
    <property type="match status" value="1"/>
</dbReference>
<sequence length="1287" mass="135881">MNARGGFALPLMRFARQVAAAVVLIPTVLTLQPAQAQAPANVYSYSRTTALSYLPAGSAKAGLLASETTEPGAGKADLCSTTTYGYDSFGNRTSATTTSCAGVSPAANFASRGSTVAYDSQGQFPTSATNPLSQTETASFDARFGAKTSSTTPDGLTVTWTLDAFGRRTKELRVDHTSTLTAYCVIGAGLDLSSNSSIQNGDPLSCPSVASPGTADVPADAASFVHSEPRDVLGRKMGAFVRVYRDRLGREIRSVTESFDGSAQPSSYRGALIATDTVYNRYGAVSLQTQPYFIATRSSTTSGNGDVGVTATTYDALGRQTAIYRTDSHGSVQAGSQNAVDFGPYGGTGRQAAVVTIAYAGTTTTTTNDHEQIRVEEHNAIGELIRATDPLGAQIAYQHDAFGNLLFTRDALNNVIAVSYDIRGHKVALADPDAGTSAYCYDALGQLVAQQNAKMRGASSPACPTNPNNGSTLANAVANWTTMAYDPVGRLVHRIEAEYASNWYYDKNKDGSYCMSGTAPMRGAGRLCQSTTSTGVGKKFSYDSLGRSQSSRTDLGNGPSFANAVGYDRQTGRLATRTYPSGLQVGYSYTGLGFVQEMDLLTAATVNPLPATGSNSGASTGQAQGIALAAGSLLWQAQSANAWGGIEQQLYGNNVITNKTFEATQNRQITLTAGLNGANAAVANQSYVWDSLGNLSSRSDGNGDTSSGGVSSGAVTEAFSYDALNRLSGYQVAASQIAGLSRSVLLQYNALGLLLYKSDVGNYSYSAQGGAHPHALAGVAGAVTSTYTYDANGNMVTASGGKYAGLAYTSFNLPDAQTGITGRAGSLPSYTWQYDENHQRIREIRANAGGTRIIYYQHPDNQGALGFESEVEVNATTSNRHFLSVSGQTIGVLVSTGALPVLDVAQAAPEPLDSIVLVKLEYWHTDNLGSLISTTDHAGAVTERYAYDPFGKRRYVNGNYDADGQVQADWSYTANWGAGRGFTGHEQLDDVGLVHMNGRIFDPALGLFLQVDPMVQSPGNLQNYNRYAYCLNNPLNCTDPSGYAGVDHLDEVTVTGTRTYDISGLTALIYMNISPDILRSLSDIESAVILVTKRPSAWPKRSAQASSQAAICGTSCATIGGPAAKGAVETVVDGAVDFWSVVKRGWDQSISSTDSLKDTLIDKVLPALPESAAVGPLVKFGKATEAEMEAARLASGMERTAAQEALAVERTSASQMQKAVERGQAPKAVDRVDKAHPQPGAKDHVHFKDGTSINYDGTPHDAHNGVPNITNKIQQWLESHGWTRRSE</sequence>